<accession>A0ABR2F801</accession>
<reference evidence="2 3" key="1">
    <citation type="journal article" date="2024" name="G3 (Bethesda)">
        <title>Genome assembly of Hibiscus sabdariffa L. provides insights into metabolisms of medicinal natural products.</title>
        <authorList>
            <person name="Kim T."/>
        </authorList>
    </citation>
    <scope>NUCLEOTIDE SEQUENCE [LARGE SCALE GENOMIC DNA]</scope>
    <source>
        <strain evidence="2">TK-2024</strain>
        <tissue evidence="2">Old leaves</tissue>
    </source>
</reference>
<dbReference type="Proteomes" id="UP001472677">
    <property type="component" value="Unassembled WGS sequence"/>
</dbReference>
<name>A0ABR2F801_9ROSI</name>
<dbReference type="EMBL" id="JBBPBM010000007">
    <property type="protein sequence ID" value="KAK8574423.1"/>
    <property type="molecule type" value="Genomic_DNA"/>
</dbReference>
<feature type="compositionally biased region" description="Polar residues" evidence="1">
    <location>
        <begin position="55"/>
        <end position="68"/>
    </location>
</feature>
<evidence type="ECO:0000313" key="3">
    <source>
        <dbReference type="Proteomes" id="UP001472677"/>
    </source>
</evidence>
<gene>
    <name evidence="2" type="ORF">V6N12_062117</name>
</gene>
<keyword evidence="3" id="KW-1185">Reference proteome</keyword>
<evidence type="ECO:0000313" key="2">
    <source>
        <dbReference type="EMBL" id="KAK8574423.1"/>
    </source>
</evidence>
<protein>
    <submittedName>
        <fullName evidence="2">Uncharacterized protein</fullName>
    </submittedName>
</protein>
<comment type="caution">
    <text evidence="2">The sequence shown here is derived from an EMBL/GenBank/DDBJ whole genome shotgun (WGS) entry which is preliminary data.</text>
</comment>
<feature type="region of interest" description="Disordered" evidence="1">
    <location>
        <begin position="50"/>
        <end position="79"/>
    </location>
</feature>
<organism evidence="2 3">
    <name type="scientific">Hibiscus sabdariffa</name>
    <name type="common">roselle</name>
    <dbReference type="NCBI Taxonomy" id="183260"/>
    <lineage>
        <taxon>Eukaryota</taxon>
        <taxon>Viridiplantae</taxon>
        <taxon>Streptophyta</taxon>
        <taxon>Embryophyta</taxon>
        <taxon>Tracheophyta</taxon>
        <taxon>Spermatophyta</taxon>
        <taxon>Magnoliopsida</taxon>
        <taxon>eudicotyledons</taxon>
        <taxon>Gunneridae</taxon>
        <taxon>Pentapetalae</taxon>
        <taxon>rosids</taxon>
        <taxon>malvids</taxon>
        <taxon>Malvales</taxon>
        <taxon>Malvaceae</taxon>
        <taxon>Malvoideae</taxon>
        <taxon>Hibiscus</taxon>
    </lineage>
</organism>
<sequence>MELTTNRIYVTHNVQFAPHIFPFATRHVLPMPRQHDYSLPIMSWKPAASLPAMPSQPNSSLHTMSDDSIATPVPLADPP</sequence>
<evidence type="ECO:0000256" key="1">
    <source>
        <dbReference type="SAM" id="MobiDB-lite"/>
    </source>
</evidence>
<proteinExistence type="predicted"/>